<dbReference type="Proteomes" id="UP000626109">
    <property type="component" value="Unassembled WGS sequence"/>
</dbReference>
<name>A0A813L0T7_POLGL</name>
<reference evidence="2" key="1">
    <citation type="submission" date="2021-02" db="EMBL/GenBank/DDBJ databases">
        <authorList>
            <person name="Dougan E. K."/>
            <person name="Rhodes N."/>
            <person name="Thang M."/>
            <person name="Chan C."/>
        </authorList>
    </citation>
    <scope>NUCLEOTIDE SEQUENCE</scope>
</reference>
<feature type="compositionally biased region" description="Low complexity" evidence="1">
    <location>
        <begin position="31"/>
        <end position="42"/>
    </location>
</feature>
<organism evidence="2 3">
    <name type="scientific">Polarella glacialis</name>
    <name type="common">Dinoflagellate</name>
    <dbReference type="NCBI Taxonomy" id="89957"/>
    <lineage>
        <taxon>Eukaryota</taxon>
        <taxon>Sar</taxon>
        <taxon>Alveolata</taxon>
        <taxon>Dinophyceae</taxon>
        <taxon>Suessiales</taxon>
        <taxon>Suessiaceae</taxon>
        <taxon>Polarella</taxon>
    </lineage>
</organism>
<evidence type="ECO:0000256" key="1">
    <source>
        <dbReference type="SAM" id="MobiDB-lite"/>
    </source>
</evidence>
<evidence type="ECO:0000313" key="3">
    <source>
        <dbReference type="Proteomes" id="UP000626109"/>
    </source>
</evidence>
<sequence>MLSQAEMALVEKMMDALQIGSSQHKVVKGDNNNINNSNNSKSRGGRRFPDKLITT</sequence>
<protein>
    <submittedName>
        <fullName evidence="2">Uncharacterized protein</fullName>
    </submittedName>
</protein>
<dbReference type="EMBL" id="CAJNNW010033027">
    <property type="protein sequence ID" value="CAE8716746.1"/>
    <property type="molecule type" value="Genomic_DNA"/>
</dbReference>
<comment type="caution">
    <text evidence="2">The sequence shown here is derived from an EMBL/GenBank/DDBJ whole genome shotgun (WGS) entry which is preliminary data.</text>
</comment>
<dbReference type="AlphaFoldDB" id="A0A813L0T7"/>
<evidence type="ECO:0000313" key="2">
    <source>
        <dbReference type="EMBL" id="CAE8716746.1"/>
    </source>
</evidence>
<gene>
    <name evidence="2" type="ORF">PGLA2088_LOCUS39201</name>
</gene>
<feature type="region of interest" description="Disordered" evidence="1">
    <location>
        <begin position="24"/>
        <end position="55"/>
    </location>
</feature>
<accession>A0A813L0T7</accession>
<proteinExistence type="predicted"/>